<feature type="transmembrane region" description="Helical" evidence="5">
    <location>
        <begin position="225"/>
        <end position="243"/>
    </location>
</feature>
<keyword evidence="2 5" id="KW-0812">Transmembrane</keyword>
<accession>A0AAD9HLP6</accession>
<feature type="transmembrane region" description="Helical" evidence="5">
    <location>
        <begin position="182"/>
        <end position="204"/>
    </location>
</feature>
<feature type="transmembrane region" description="Helical" evidence="5">
    <location>
        <begin position="64"/>
        <end position="87"/>
    </location>
</feature>
<evidence type="ECO:0000256" key="3">
    <source>
        <dbReference type="ARBA" id="ARBA00022989"/>
    </source>
</evidence>
<dbReference type="InterPro" id="IPR020846">
    <property type="entry name" value="MFS_dom"/>
</dbReference>
<feature type="transmembrane region" description="Helical" evidence="5">
    <location>
        <begin position="255"/>
        <end position="274"/>
    </location>
</feature>
<dbReference type="Pfam" id="PF07690">
    <property type="entry name" value="MFS_1"/>
    <property type="match status" value="1"/>
</dbReference>
<comment type="caution">
    <text evidence="7">The sequence shown here is derived from an EMBL/GenBank/DDBJ whole genome shotgun (WGS) entry which is preliminary data.</text>
</comment>
<comment type="subcellular location">
    <subcellularLocation>
        <location evidence="1">Membrane</location>
        <topology evidence="1">Multi-pass membrane protein</topology>
    </subcellularLocation>
</comment>
<dbReference type="Gene3D" id="1.20.1250.20">
    <property type="entry name" value="MFS general substrate transporter like domains"/>
    <property type="match status" value="1"/>
</dbReference>
<feature type="transmembrane region" description="Helical" evidence="5">
    <location>
        <begin position="94"/>
        <end position="113"/>
    </location>
</feature>
<evidence type="ECO:0000256" key="1">
    <source>
        <dbReference type="ARBA" id="ARBA00004141"/>
    </source>
</evidence>
<keyword evidence="3 5" id="KW-1133">Transmembrane helix</keyword>
<proteinExistence type="predicted"/>
<dbReference type="PANTHER" id="PTHR42718:SF10">
    <property type="entry name" value="TRANSPORTER, PUTATIVE (AFU_ORTHOLOGUE AFUA_8G06760)-RELATED"/>
    <property type="match status" value="1"/>
</dbReference>
<evidence type="ECO:0000256" key="5">
    <source>
        <dbReference type="SAM" id="Phobius"/>
    </source>
</evidence>
<keyword evidence="4 5" id="KW-0472">Membrane</keyword>
<feature type="transmembrane region" description="Helical" evidence="5">
    <location>
        <begin position="153"/>
        <end position="176"/>
    </location>
</feature>
<reference evidence="7" key="1">
    <citation type="submission" date="2021-06" db="EMBL/GenBank/DDBJ databases">
        <title>Comparative genomics, transcriptomics and evolutionary studies reveal genomic signatures of adaptation to plant cell wall in hemibiotrophic fungi.</title>
        <authorList>
            <consortium name="DOE Joint Genome Institute"/>
            <person name="Baroncelli R."/>
            <person name="Diaz J.F."/>
            <person name="Benocci T."/>
            <person name="Peng M."/>
            <person name="Battaglia E."/>
            <person name="Haridas S."/>
            <person name="Andreopoulos W."/>
            <person name="Labutti K."/>
            <person name="Pangilinan J."/>
            <person name="Floch G.L."/>
            <person name="Makela M.R."/>
            <person name="Henrissat B."/>
            <person name="Grigoriev I.V."/>
            <person name="Crouch J.A."/>
            <person name="De Vries R.P."/>
            <person name="Sukno S.A."/>
            <person name="Thon M.R."/>
        </authorList>
    </citation>
    <scope>NUCLEOTIDE SEQUENCE</scope>
    <source>
        <strain evidence="7">MAFF235873</strain>
    </source>
</reference>
<evidence type="ECO:0000256" key="4">
    <source>
        <dbReference type="ARBA" id="ARBA00023136"/>
    </source>
</evidence>
<feature type="domain" description="Major facilitator superfamily (MFS) profile" evidence="6">
    <location>
        <begin position="29"/>
        <end position="320"/>
    </location>
</feature>
<dbReference type="AlphaFoldDB" id="A0AAD9HLP6"/>
<dbReference type="PANTHER" id="PTHR42718">
    <property type="entry name" value="MAJOR FACILITATOR SUPERFAMILY MULTIDRUG TRANSPORTER MFSC"/>
    <property type="match status" value="1"/>
</dbReference>
<sequence>MDTPLKEAGAEPPRSSPSRNVSVAKSVTVIVTLAGINFLNTMGSGILIAALPRIASDVGLDESLMLWPAAVYSLAAGCLLLIFGAVADVVGAKLMWVAGSYLCVVFTVAVGLSQTGTQIIVFRTCAGISISACLPTAMAFITKTFPKGGWRNVAFSMNGIGFPLGYALGLVLGGVFTDTIGWRWGFHMMAIINFCLSTAAIWSLPSVHQPSEKKWTRRLAEEIDWIGAVVMSVALGLLLYVLAMTTSSYTKIGDPTSIALLAVAVALLVAFPFWMNWQTAKGRPALIPNRLWRNASFTSICAAIFLCWASLNATQYFIML</sequence>
<organism evidence="7 8">
    <name type="scientific">Colletotrichum zoysiae</name>
    <dbReference type="NCBI Taxonomy" id="1216348"/>
    <lineage>
        <taxon>Eukaryota</taxon>
        <taxon>Fungi</taxon>
        <taxon>Dikarya</taxon>
        <taxon>Ascomycota</taxon>
        <taxon>Pezizomycotina</taxon>
        <taxon>Sordariomycetes</taxon>
        <taxon>Hypocreomycetidae</taxon>
        <taxon>Glomerellales</taxon>
        <taxon>Glomerellaceae</taxon>
        <taxon>Colletotrichum</taxon>
        <taxon>Colletotrichum graminicola species complex</taxon>
    </lineage>
</organism>
<protein>
    <submittedName>
        <fullName evidence="7">MFS general substrate transporter</fullName>
    </submittedName>
</protein>
<dbReference type="SUPFAM" id="SSF103473">
    <property type="entry name" value="MFS general substrate transporter"/>
    <property type="match status" value="1"/>
</dbReference>
<dbReference type="GO" id="GO:0016020">
    <property type="term" value="C:membrane"/>
    <property type="evidence" value="ECO:0007669"/>
    <property type="project" value="UniProtKB-SubCell"/>
</dbReference>
<gene>
    <name evidence="7" type="ORF">LX32DRAFT_638298</name>
</gene>
<dbReference type="PROSITE" id="PS50850">
    <property type="entry name" value="MFS"/>
    <property type="match status" value="1"/>
</dbReference>
<feature type="transmembrane region" description="Helical" evidence="5">
    <location>
        <begin position="295"/>
        <end position="318"/>
    </location>
</feature>
<feature type="transmembrane region" description="Helical" evidence="5">
    <location>
        <begin position="27"/>
        <end position="52"/>
    </location>
</feature>
<dbReference type="InterPro" id="IPR036259">
    <property type="entry name" value="MFS_trans_sf"/>
</dbReference>
<keyword evidence="8" id="KW-1185">Reference proteome</keyword>
<evidence type="ECO:0000256" key="2">
    <source>
        <dbReference type="ARBA" id="ARBA00022692"/>
    </source>
</evidence>
<feature type="transmembrane region" description="Helical" evidence="5">
    <location>
        <begin position="119"/>
        <end position="141"/>
    </location>
</feature>
<name>A0AAD9HLP6_9PEZI</name>
<dbReference type="EMBL" id="MU842853">
    <property type="protein sequence ID" value="KAK2030264.1"/>
    <property type="molecule type" value="Genomic_DNA"/>
</dbReference>
<dbReference type="Proteomes" id="UP001232148">
    <property type="component" value="Unassembled WGS sequence"/>
</dbReference>
<dbReference type="GO" id="GO:0022857">
    <property type="term" value="F:transmembrane transporter activity"/>
    <property type="evidence" value="ECO:0007669"/>
    <property type="project" value="InterPro"/>
</dbReference>
<evidence type="ECO:0000313" key="7">
    <source>
        <dbReference type="EMBL" id="KAK2030264.1"/>
    </source>
</evidence>
<evidence type="ECO:0000313" key="8">
    <source>
        <dbReference type="Proteomes" id="UP001232148"/>
    </source>
</evidence>
<dbReference type="InterPro" id="IPR011701">
    <property type="entry name" value="MFS"/>
</dbReference>
<evidence type="ECO:0000259" key="6">
    <source>
        <dbReference type="PROSITE" id="PS50850"/>
    </source>
</evidence>